<evidence type="ECO:0000313" key="2">
    <source>
        <dbReference type="EMBL" id="WLQ55596.1"/>
    </source>
</evidence>
<dbReference type="GO" id="GO:0016746">
    <property type="term" value="F:acyltransferase activity"/>
    <property type="evidence" value="ECO:0007669"/>
    <property type="project" value="UniProtKB-KW"/>
</dbReference>
<keyword evidence="2" id="KW-0012">Acyltransferase</keyword>
<dbReference type="PROSITE" id="PS51186">
    <property type="entry name" value="GNAT"/>
    <property type="match status" value="1"/>
</dbReference>
<evidence type="ECO:0000313" key="3">
    <source>
        <dbReference type="Proteomes" id="UP001235744"/>
    </source>
</evidence>
<dbReference type="InterPro" id="IPR000182">
    <property type="entry name" value="GNAT_dom"/>
</dbReference>
<dbReference type="Proteomes" id="UP001235744">
    <property type="component" value="Chromosome"/>
</dbReference>
<dbReference type="EC" id="2.3.1.-" evidence="2"/>
<proteinExistence type="predicted"/>
<dbReference type="EMBL" id="CP120988">
    <property type="protein sequence ID" value="WLQ55596.1"/>
    <property type="molecule type" value="Genomic_DNA"/>
</dbReference>
<protein>
    <submittedName>
        <fullName evidence="2">GNAT family N-acetyltransferase</fullName>
        <ecNumber evidence="2">2.3.1.-</ecNumber>
    </submittedName>
</protein>
<organism evidence="2 3">
    <name type="scientific">Streptomyces poriferorum</name>
    <dbReference type="NCBI Taxonomy" id="2798799"/>
    <lineage>
        <taxon>Bacteria</taxon>
        <taxon>Bacillati</taxon>
        <taxon>Actinomycetota</taxon>
        <taxon>Actinomycetes</taxon>
        <taxon>Kitasatosporales</taxon>
        <taxon>Streptomycetaceae</taxon>
        <taxon>Streptomyces</taxon>
    </lineage>
</organism>
<keyword evidence="2" id="KW-0808">Transferase</keyword>
<name>A0ABY9IK42_9ACTN</name>
<keyword evidence="3" id="KW-1185">Reference proteome</keyword>
<dbReference type="InterPro" id="IPR016181">
    <property type="entry name" value="Acyl_CoA_acyltransferase"/>
</dbReference>
<dbReference type="RefSeq" id="WP_306072123.1">
    <property type="nucleotide sequence ID" value="NZ_CP120988.1"/>
</dbReference>
<sequence length="169" mass="17881">MSAAPPPAAPARRTLMRWDLAAPPRPYPLPAPYRAAPVTPADATLLGELSYRAYRGGVDDEGESAQWHRGEMAAALAGEFGAVDQRATRVAWYGSTAASLSFVTLWKSRPLVAFALTDPEHTSRGLARALLTHSATVLRAAGASELTLVVTDGNPAVRLYTRLGFAPAG</sequence>
<gene>
    <name evidence="2" type="ORF">P8A19_09140</name>
</gene>
<dbReference type="SUPFAM" id="SSF55729">
    <property type="entry name" value="Acyl-CoA N-acyltransferases (Nat)"/>
    <property type="match status" value="1"/>
</dbReference>
<reference evidence="2 3" key="1">
    <citation type="submission" date="2023-03" db="EMBL/GenBank/DDBJ databases">
        <title>Isolation and description of six Streptomyces strains from soil environments, able to metabolize different microbial glucans.</title>
        <authorList>
            <person name="Widen T."/>
            <person name="Larsbrink J."/>
        </authorList>
    </citation>
    <scope>NUCLEOTIDE SEQUENCE [LARGE SCALE GENOMIC DNA]</scope>
    <source>
        <strain evidence="2 3">Alt2</strain>
    </source>
</reference>
<feature type="domain" description="N-acetyltransferase" evidence="1">
    <location>
        <begin position="33"/>
        <end position="169"/>
    </location>
</feature>
<accession>A0ABY9IK42</accession>
<evidence type="ECO:0000259" key="1">
    <source>
        <dbReference type="PROSITE" id="PS51186"/>
    </source>
</evidence>
<dbReference type="Pfam" id="PF00583">
    <property type="entry name" value="Acetyltransf_1"/>
    <property type="match status" value="1"/>
</dbReference>
<dbReference type="Gene3D" id="3.40.630.30">
    <property type="match status" value="1"/>
</dbReference>